<protein>
    <submittedName>
        <fullName evidence="5">Alpha/beta hydrolase</fullName>
    </submittedName>
</protein>
<dbReference type="RefSeq" id="WP_378612170.1">
    <property type="nucleotide sequence ID" value="NZ_JBHSAX010000009.1"/>
</dbReference>
<dbReference type="InterPro" id="IPR029058">
    <property type="entry name" value="AB_hydrolase_fold"/>
</dbReference>
<dbReference type="SUPFAM" id="SSF53474">
    <property type="entry name" value="alpha/beta-Hydrolases"/>
    <property type="match status" value="1"/>
</dbReference>
<dbReference type="EMBL" id="JBHSAX010000009">
    <property type="protein sequence ID" value="MFC3962397.1"/>
    <property type="molecule type" value="Genomic_DNA"/>
</dbReference>
<comment type="caution">
    <text evidence="5">The sequence shown here is derived from an EMBL/GenBank/DDBJ whole genome shotgun (WGS) entry which is preliminary data.</text>
</comment>
<dbReference type="PANTHER" id="PTHR22946">
    <property type="entry name" value="DIENELACTONE HYDROLASE DOMAIN-CONTAINING PROTEIN-RELATED"/>
    <property type="match status" value="1"/>
</dbReference>
<dbReference type="Gene3D" id="3.40.50.1820">
    <property type="entry name" value="alpha/beta hydrolase"/>
    <property type="match status" value="2"/>
</dbReference>
<evidence type="ECO:0000313" key="6">
    <source>
        <dbReference type="Proteomes" id="UP001595696"/>
    </source>
</evidence>
<evidence type="ECO:0000256" key="3">
    <source>
        <dbReference type="SAM" id="MobiDB-lite"/>
    </source>
</evidence>
<reference evidence="6" key="1">
    <citation type="journal article" date="2019" name="Int. J. Syst. Evol. Microbiol.">
        <title>The Global Catalogue of Microorganisms (GCM) 10K type strain sequencing project: providing services to taxonomists for standard genome sequencing and annotation.</title>
        <authorList>
            <consortium name="The Broad Institute Genomics Platform"/>
            <consortium name="The Broad Institute Genome Sequencing Center for Infectious Disease"/>
            <person name="Wu L."/>
            <person name="Ma J."/>
        </authorList>
    </citation>
    <scope>NUCLEOTIDE SEQUENCE [LARGE SCALE GENOMIC DNA]</scope>
    <source>
        <strain evidence="6">CGMCC 4.7330</strain>
    </source>
</reference>
<keyword evidence="2 5" id="KW-0378">Hydrolase</keyword>
<name>A0ABV8DQQ9_9NOCA</name>
<gene>
    <name evidence="5" type="ORF">ACFO0B_10410</name>
</gene>
<comment type="similarity">
    <text evidence="1">Belongs to the AB hydrolase superfamily.</text>
</comment>
<dbReference type="InterPro" id="IPR050261">
    <property type="entry name" value="FrsA_esterase"/>
</dbReference>
<dbReference type="InterPro" id="IPR022742">
    <property type="entry name" value="Hydrolase_4"/>
</dbReference>
<dbReference type="PANTHER" id="PTHR22946:SF9">
    <property type="entry name" value="POLYKETIDE TRANSFERASE AF380"/>
    <property type="match status" value="1"/>
</dbReference>
<evidence type="ECO:0000313" key="5">
    <source>
        <dbReference type="EMBL" id="MFC3962397.1"/>
    </source>
</evidence>
<evidence type="ECO:0000259" key="4">
    <source>
        <dbReference type="Pfam" id="PF12146"/>
    </source>
</evidence>
<feature type="domain" description="Serine aminopeptidase S33" evidence="4">
    <location>
        <begin position="41"/>
        <end position="133"/>
    </location>
</feature>
<feature type="compositionally biased region" description="Low complexity" evidence="3">
    <location>
        <begin position="143"/>
        <end position="161"/>
    </location>
</feature>
<dbReference type="GO" id="GO:0016787">
    <property type="term" value="F:hydrolase activity"/>
    <property type="evidence" value="ECO:0007669"/>
    <property type="project" value="UniProtKB-KW"/>
</dbReference>
<proteinExistence type="inferred from homology"/>
<feature type="region of interest" description="Disordered" evidence="3">
    <location>
        <begin position="143"/>
        <end position="177"/>
    </location>
</feature>
<evidence type="ECO:0000256" key="1">
    <source>
        <dbReference type="ARBA" id="ARBA00008645"/>
    </source>
</evidence>
<organism evidence="5 6">
    <name type="scientific">Nocardia jiangsuensis</name>
    <dbReference type="NCBI Taxonomy" id="1691563"/>
    <lineage>
        <taxon>Bacteria</taxon>
        <taxon>Bacillati</taxon>
        <taxon>Actinomycetota</taxon>
        <taxon>Actinomycetes</taxon>
        <taxon>Mycobacteriales</taxon>
        <taxon>Nocardiaceae</taxon>
        <taxon>Nocardia</taxon>
    </lineage>
</organism>
<keyword evidence="6" id="KW-1185">Reference proteome</keyword>
<dbReference type="Proteomes" id="UP001595696">
    <property type="component" value="Unassembled WGS sequence"/>
</dbReference>
<evidence type="ECO:0000256" key="2">
    <source>
        <dbReference type="ARBA" id="ARBA00022801"/>
    </source>
</evidence>
<dbReference type="Pfam" id="PF12146">
    <property type="entry name" value="Hydrolase_4"/>
    <property type="match status" value="1"/>
</dbReference>
<sequence>MTSTLPAGATALTFDSAGTRCDAWHFAATADDFAGPAGRPVAVLAHGFGGTKDSGLASFATALAGAGIDALAIDFRGFGGSAGERRQRMRMGEQIADYRAAIAAAAGLPGVDPERIVLWGVSMSGGHVLALAAEFGAAGANGAPGTGAAQATSGAQAASRAPGADGAQGPVPDGPRRADAAVPRIGGVEPRVAAVVSLTPLVDGRAAVRHALRHGGPLASLRGAAGGVRAGIARLRGEPGLIPLVGAPGSGAALSLDGYERSYRALSGPTWQNGIDPAVLLTLPNYRPARRAADITVPVLVQIADFDRAAPPHAAAKAAFAARAEVRHYPCDHFDVWPGGEFHAATVEHQLHFLRRHLG</sequence>
<accession>A0ABV8DQQ9</accession>